<evidence type="ECO:0000256" key="2">
    <source>
        <dbReference type="SAM" id="SignalP"/>
    </source>
</evidence>
<protein>
    <submittedName>
        <fullName evidence="3">Uncharacterized protein</fullName>
    </submittedName>
</protein>
<accession>A0A507AS99</accession>
<evidence type="ECO:0000313" key="3">
    <source>
        <dbReference type="EMBL" id="TPX10347.1"/>
    </source>
</evidence>
<dbReference type="RefSeq" id="XP_030992058.1">
    <property type="nucleotide sequence ID" value="XM_031143641.1"/>
</dbReference>
<feature type="signal peptide" evidence="2">
    <location>
        <begin position="1"/>
        <end position="19"/>
    </location>
</feature>
<dbReference type="InParanoid" id="A0A507AS99"/>
<proteinExistence type="predicted"/>
<reference evidence="3 4" key="1">
    <citation type="submission" date="2019-06" db="EMBL/GenBank/DDBJ databases">
        <title>Draft genome sequence of the filamentous fungus Phialemoniopsis curvata isolated from diesel fuel.</title>
        <authorList>
            <person name="Varaljay V.A."/>
            <person name="Lyon W.J."/>
            <person name="Crouch A.L."/>
            <person name="Drake C.E."/>
            <person name="Hollomon J.M."/>
            <person name="Nadeau L.J."/>
            <person name="Nunn H.S."/>
            <person name="Stevenson B.S."/>
            <person name="Bojanowski C.L."/>
            <person name="Crookes-Goodson W.J."/>
        </authorList>
    </citation>
    <scope>NUCLEOTIDE SEQUENCE [LARGE SCALE GENOMIC DNA]</scope>
    <source>
        <strain evidence="3 4">D216</strain>
    </source>
</reference>
<keyword evidence="1" id="KW-0812">Transmembrane</keyword>
<feature type="chain" id="PRO_5021313019" evidence="2">
    <location>
        <begin position="20"/>
        <end position="342"/>
    </location>
</feature>
<gene>
    <name evidence="3" type="ORF">E0L32_008752</name>
</gene>
<dbReference type="GeneID" id="41976199"/>
<sequence length="342" mass="36197">MFWQSVITTGLLAAAGAHAGRQLDGIADAMLTPRNQGMLEGRMEFFASPEGSAPHPDHPIVIAKRQSPDIILNSDGSLNMTAWENLANAACNEALLKLPESTNPSGTCICYNLPALNNVTGAFEADLRLYQLSTPSGAFAGIPPQNIQVGLTYRGAAVSPVTPQTAQKAVAMRQAAPSAAAGGAGSQPFGNQLMLLQTYLFVGQIDQTKMKPGLSMAELEALVMPVVTLSGVNAAGQRVSTNVSSNEAAFVAGVFSQEVIMSDFALANAAVDKILTQMTNQQVAFVLPGVNILIFPTGLVICGAWLVLFMAAVGYGTYMRMNFREQYRRRAARAGVSKAMRI</sequence>
<keyword evidence="1" id="KW-0472">Membrane</keyword>
<dbReference type="EMBL" id="SKBQ01000059">
    <property type="protein sequence ID" value="TPX10347.1"/>
    <property type="molecule type" value="Genomic_DNA"/>
</dbReference>
<keyword evidence="2" id="KW-0732">Signal</keyword>
<evidence type="ECO:0000256" key="1">
    <source>
        <dbReference type="SAM" id="Phobius"/>
    </source>
</evidence>
<keyword evidence="4" id="KW-1185">Reference proteome</keyword>
<organism evidence="3 4">
    <name type="scientific">Thyridium curvatum</name>
    <dbReference type="NCBI Taxonomy" id="1093900"/>
    <lineage>
        <taxon>Eukaryota</taxon>
        <taxon>Fungi</taxon>
        <taxon>Dikarya</taxon>
        <taxon>Ascomycota</taxon>
        <taxon>Pezizomycotina</taxon>
        <taxon>Sordariomycetes</taxon>
        <taxon>Sordariomycetidae</taxon>
        <taxon>Thyridiales</taxon>
        <taxon>Thyridiaceae</taxon>
        <taxon>Thyridium</taxon>
    </lineage>
</organism>
<comment type="caution">
    <text evidence="3">The sequence shown here is derived from an EMBL/GenBank/DDBJ whole genome shotgun (WGS) entry which is preliminary data.</text>
</comment>
<dbReference type="AlphaFoldDB" id="A0A507AS99"/>
<keyword evidence="1" id="KW-1133">Transmembrane helix</keyword>
<feature type="transmembrane region" description="Helical" evidence="1">
    <location>
        <begin position="293"/>
        <end position="318"/>
    </location>
</feature>
<dbReference type="Proteomes" id="UP000319257">
    <property type="component" value="Unassembled WGS sequence"/>
</dbReference>
<evidence type="ECO:0000313" key="4">
    <source>
        <dbReference type="Proteomes" id="UP000319257"/>
    </source>
</evidence>
<dbReference type="OrthoDB" id="2596908at2759"/>
<name>A0A507AS99_9PEZI</name>
<dbReference type="STRING" id="1093900.A0A507AS99"/>